<sequence length="169" mass="19255">MIAKAAIISFGRPKSLRNGSSFARSWFYLSEQCPNRLVSLTIPRPVPDIPRQNDKKTPASSHRRSEVGLQASHGHYALRFPLHVEFIGSRNLETSLNFWSTILFESPLRSAARQPFRRNDPLGSIFPVFIRSLSRNHNALSISMKPHEKMSVIPWKKTRKHAKRNTGLA</sequence>
<reference evidence="2" key="1">
    <citation type="submission" date="2019-02" db="EMBL/GenBank/DDBJ databases">
        <authorList>
            <person name="Gruber-Vodicka R. H."/>
            <person name="Seah K. B. B."/>
        </authorList>
    </citation>
    <scope>NUCLEOTIDE SEQUENCE</scope>
    <source>
        <strain evidence="2">BECK_BZ126</strain>
    </source>
</reference>
<proteinExistence type="predicted"/>
<dbReference type="EMBL" id="CAADFW010000002">
    <property type="protein sequence ID" value="VFK53137.1"/>
    <property type="molecule type" value="Genomic_DNA"/>
</dbReference>
<dbReference type="AlphaFoldDB" id="A0A450ZHA3"/>
<accession>A0A450ZHA3</accession>
<feature type="region of interest" description="Disordered" evidence="1">
    <location>
        <begin position="44"/>
        <end position="66"/>
    </location>
</feature>
<organism evidence="2">
    <name type="scientific">Candidatus Kentrum sp. TC</name>
    <dbReference type="NCBI Taxonomy" id="2126339"/>
    <lineage>
        <taxon>Bacteria</taxon>
        <taxon>Pseudomonadati</taxon>
        <taxon>Pseudomonadota</taxon>
        <taxon>Gammaproteobacteria</taxon>
        <taxon>Candidatus Kentrum</taxon>
    </lineage>
</organism>
<name>A0A450ZHA3_9GAMM</name>
<protein>
    <submittedName>
        <fullName evidence="2">Uncharacterized protein</fullName>
    </submittedName>
</protein>
<evidence type="ECO:0000313" key="2">
    <source>
        <dbReference type="EMBL" id="VFK53137.1"/>
    </source>
</evidence>
<evidence type="ECO:0000256" key="1">
    <source>
        <dbReference type="SAM" id="MobiDB-lite"/>
    </source>
</evidence>
<gene>
    <name evidence="2" type="ORF">BECKTC1821F_GA0114240_100219</name>
</gene>